<dbReference type="InterPro" id="IPR002300">
    <property type="entry name" value="aa-tRNA-synth_Ia"/>
</dbReference>
<protein>
    <recommendedName>
        <fullName evidence="8">Leucine--tRNA ligase</fullName>
        <ecNumber evidence="8">6.1.1.4</ecNumber>
    </recommendedName>
    <alternativeName>
        <fullName evidence="8">Leucyl-tRNA synthetase</fullName>
        <shortName evidence="8">LeuRS</shortName>
    </alternativeName>
</protein>
<feature type="short sequence motif" description="'HIGH' region" evidence="8">
    <location>
        <begin position="36"/>
        <end position="46"/>
    </location>
</feature>
<gene>
    <name evidence="8" type="primary">leuS</name>
    <name evidence="12" type="ORF">BK798_08040</name>
</gene>
<evidence type="ECO:0000313" key="12">
    <source>
        <dbReference type="EMBL" id="ATZ60370.1"/>
    </source>
</evidence>
<evidence type="ECO:0000256" key="1">
    <source>
        <dbReference type="ARBA" id="ARBA00005594"/>
    </source>
</evidence>
<dbReference type="NCBIfam" id="TIGR00395">
    <property type="entry name" value="leuS_arch"/>
    <property type="match status" value="1"/>
</dbReference>
<keyword evidence="7 8" id="KW-0030">Aminoacyl-tRNA synthetase</keyword>
<dbReference type="SUPFAM" id="SSF50677">
    <property type="entry name" value="ValRS/IleRS/LeuRS editing domain"/>
    <property type="match status" value="1"/>
</dbReference>
<dbReference type="Proteomes" id="UP000232133">
    <property type="component" value="Chromosome"/>
</dbReference>
<name>A0A2H4U8C1_METSM</name>
<dbReference type="PANTHER" id="PTHR45794">
    <property type="entry name" value="LEUCYL-TRNA SYNTHETASE"/>
    <property type="match status" value="1"/>
</dbReference>
<evidence type="ECO:0000256" key="7">
    <source>
        <dbReference type="ARBA" id="ARBA00023146"/>
    </source>
</evidence>
<dbReference type="GO" id="GO:0005737">
    <property type="term" value="C:cytoplasm"/>
    <property type="evidence" value="ECO:0007669"/>
    <property type="project" value="UniProtKB-SubCell"/>
</dbReference>
<evidence type="ECO:0000259" key="10">
    <source>
        <dbReference type="Pfam" id="PF00133"/>
    </source>
</evidence>
<feature type="short sequence motif" description="'KMSKS' region" evidence="8">
    <location>
        <begin position="619"/>
        <end position="623"/>
    </location>
</feature>
<evidence type="ECO:0000313" key="13">
    <source>
        <dbReference type="Proteomes" id="UP000232133"/>
    </source>
</evidence>
<reference evidence="12 13" key="1">
    <citation type="submission" date="2016-10" db="EMBL/GenBank/DDBJ databases">
        <authorList>
            <person name="Varghese N."/>
        </authorList>
    </citation>
    <scope>NUCLEOTIDE SEQUENCE [LARGE SCALE GENOMIC DNA]</scope>
    <source>
        <strain evidence="12 13">KB11</strain>
    </source>
</reference>
<evidence type="ECO:0000256" key="8">
    <source>
        <dbReference type="HAMAP-Rule" id="MF_00049"/>
    </source>
</evidence>
<dbReference type="Gene3D" id="1.10.10.720">
    <property type="entry name" value="leucyl-tRNA synthetase"/>
    <property type="match status" value="1"/>
</dbReference>
<comment type="subcellular location">
    <subcellularLocation>
        <location evidence="8">Cytoplasm</location>
    </subcellularLocation>
</comment>
<evidence type="ECO:0000256" key="5">
    <source>
        <dbReference type="ARBA" id="ARBA00022840"/>
    </source>
</evidence>
<comment type="catalytic activity">
    <reaction evidence="8">
        <text>tRNA(Leu) + L-leucine + ATP = L-leucyl-tRNA(Leu) + AMP + diphosphate</text>
        <dbReference type="Rhea" id="RHEA:11688"/>
        <dbReference type="Rhea" id="RHEA-COMP:9613"/>
        <dbReference type="Rhea" id="RHEA-COMP:9622"/>
        <dbReference type="ChEBI" id="CHEBI:30616"/>
        <dbReference type="ChEBI" id="CHEBI:33019"/>
        <dbReference type="ChEBI" id="CHEBI:57427"/>
        <dbReference type="ChEBI" id="CHEBI:78442"/>
        <dbReference type="ChEBI" id="CHEBI:78494"/>
        <dbReference type="ChEBI" id="CHEBI:456215"/>
        <dbReference type="EC" id="6.1.1.4"/>
    </reaction>
</comment>
<dbReference type="InterPro" id="IPR020791">
    <property type="entry name" value="Leu-tRNA-lgase_arc"/>
</dbReference>
<dbReference type="SUPFAM" id="SSF47323">
    <property type="entry name" value="Anticodon-binding domain of a subclass of class I aminoacyl-tRNA synthetases"/>
    <property type="match status" value="1"/>
</dbReference>
<dbReference type="NCBIfam" id="NF008957">
    <property type="entry name" value="PRK12300.1"/>
    <property type="match status" value="1"/>
</dbReference>
<dbReference type="Pfam" id="PF08264">
    <property type="entry name" value="Anticodon_1"/>
    <property type="match status" value="1"/>
</dbReference>
<dbReference type="InterPro" id="IPR013155">
    <property type="entry name" value="M/V/L/I-tRNA-synth_anticd-bd"/>
</dbReference>
<dbReference type="PANTHER" id="PTHR45794:SF1">
    <property type="entry name" value="LEUCINE--TRNA LIGASE, CYTOPLASMIC"/>
    <property type="match status" value="1"/>
</dbReference>
<dbReference type="InterPro" id="IPR009080">
    <property type="entry name" value="tRNAsynth_Ia_anticodon-bd"/>
</dbReference>
<dbReference type="InterPro" id="IPR014729">
    <property type="entry name" value="Rossmann-like_a/b/a_fold"/>
</dbReference>
<dbReference type="Gene3D" id="3.90.740.10">
    <property type="entry name" value="Valyl/Leucyl/Isoleucyl-tRNA synthetase, editing domain"/>
    <property type="match status" value="1"/>
</dbReference>
<evidence type="ECO:0000256" key="6">
    <source>
        <dbReference type="ARBA" id="ARBA00022917"/>
    </source>
</evidence>
<dbReference type="Pfam" id="PF00133">
    <property type="entry name" value="tRNA-synt_1"/>
    <property type="match status" value="2"/>
</dbReference>
<dbReference type="InterPro" id="IPR004493">
    <property type="entry name" value="Leu-tRNA-synth_Ia_arc/euk"/>
</dbReference>
<evidence type="ECO:0000256" key="3">
    <source>
        <dbReference type="ARBA" id="ARBA00022598"/>
    </source>
</evidence>
<feature type="domain" description="Aminoacyl-tRNA synthetase class Ia" evidence="10">
    <location>
        <begin position="8"/>
        <end position="571"/>
    </location>
</feature>
<dbReference type="GeneID" id="35119321"/>
<dbReference type="CDD" id="cd07959">
    <property type="entry name" value="Anticodon_Ia_Leu_AEc"/>
    <property type="match status" value="1"/>
</dbReference>
<dbReference type="AlphaFoldDB" id="A0A2H4U8C1"/>
<dbReference type="FunFam" id="1.10.730.10:FF:000002">
    <property type="entry name" value="Leucine--tRNA ligase"/>
    <property type="match status" value="1"/>
</dbReference>
<keyword evidence="5 8" id="KW-0067">ATP-binding</keyword>
<evidence type="ECO:0000259" key="11">
    <source>
        <dbReference type="Pfam" id="PF08264"/>
    </source>
</evidence>
<comment type="caution">
    <text evidence="8">Lacks conserved residue(s) required for the propagation of feature annotation.</text>
</comment>
<dbReference type="GO" id="GO:0006429">
    <property type="term" value="P:leucyl-tRNA aminoacylation"/>
    <property type="evidence" value="ECO:0007669"/>
    <property type="project" value="UniProtKB-UniRule"/>
</dbReference>
<keyword evidence="3 8" id="KW-0436">Ligase</keyword>
<dbReference type="Gene3D" id="1.10.730.10">
    <property type="entry name" value="Isoleucyl-tRNA Synthetase, Domain 1"/>
    <property type="match status" value="1"/>
</dbReference>
<dbReference type="InterPro" id="IPR001412">
    <property type="entry name" value="aa-tRNA-synth_I_CS"/>
</dbReference>
<dbReference type="SUPFAM" id="SSF52374">
    <property type="entry name" value="Nucleotidylyl transferase"/>
    <property type="match status" value="1"/>
</dbReference>
<sequence length="951" mass="109924">MTENIEKKWQKKWENDKLFESDPNDKEKLFLTVAFPYPSGAMHIGHGRTYTVPDVYARFKRMEGYNVLFPMAWHVTGAPVIGIAERVRRKDPWTLDLYENVHKVPKEELPNLADPEYIVRYFSSEYNEVMHDMGYSIDWRREFRTIDPTYKKFVEWQISKLKDKGLIIKGEHPVKYCPRDKNPVGDHDLLEGEGVGVNELTLLKFKMDDKILVTATLRPETIIGATNIWLNPDIEYIEVDAEGEHWIITKEAHHNLKHQIKDLNIIREVDPNDLIGGFVENPFTGDKLPIFPASFVSGSYGSGVVFSEPADAPADYIALQDLKNNKELIAKYHLEDIIDDVNPINVCSVKGYGEIPAAEIIEKLGIKDQNDPKLHDATNELYKVEHRKGIISEHISEYGGKKVAIAREEFKADMIDKNMATTMYDFAERPVICRCGEDCVVKIMDNQWFLKYSDEEWTAKTHEVLNGETIIPKEVKNNFEYYIDWLDDWACSRNVGLGTRLPWDNQWLIEPLTDSTIYMSYYTIAKYLRNMNADDLNPAFFDKVLLDIDSDDVKVDDETVKEIQDEFNYWYPLDWRLSAKDLVGNHLSFLMFHHSAIYPKEKWPRGTVVFGMGLLEGNKMSSSKGNVILLKDAIEQYSADVVRLFLMASAEPWQDFDWREKEVLGTKRRLEWFREFAAKVEEVKNSPLDLTNIEKVELNRTIDIWMLSQLNQHIKEATEALDGFQTRKALQESLFLLKKDVDHYLYRVKHLLDSQDPAIIYVLSTVLEAWIRLLAPFTPHTCEELWATYGGEGYVSQASWPEADESLVSPKIEKSEELVQNIIKDINQIKKMVKGDVEKIHVYLAPDWKWDLYEIAEEIGKPDIGQIMGRAIGANIYDDKKEIAAVAKKIGREMTKTKYVGKIDENQIISDAIDYIMEETGDKVIVHTDDSYDPENKARNAMPYKPAIFME</sequence>
<evidence type="ECO:0000256" key="4">
    <source>
        <dbReference type="ARBA" id="ARBA00022741"/>
    </source>
</evidence>
<keyword evidence="4 8" id="KW-0547">Nucleotide-binding</keyword>
<comment type="similarity">
    <text evidence="1 8 9">Belongs to the class-I aminoacyl-tRNA synthetase family.</text>
</comment>
<dbReference type="PROSITE" id="PS00178">
    <property type="entry name" value="AA_TRNA_LIGASE_I"/>
    <property type="match status" value="1"/>
</dbReference>
<dbReference type="Gene3D" id="3.30.2320.20">
    <property type="entry name" value="Class I aminoacyl-tRNA synthetases (RS)"/>
    <property type="match status" value="1"/>
</dbReference>
<feature type="domain" description="Aminoacyl-tRNA synthetase class Ia" evidence="10">
    <location>
        <begin position="616"/>
        <end position="658"/>
    </location>
</feature>
<keyword evidence="6 8" id="KW-0648">Protein biosynthesis</keyword>
<feature type="domain" description="Methionyl/Valyl/Leucyl/Isoleucyl-tRNA synthetase anticodon-binding" evidence="11">
    <location>
        <begin position="703"/>
        <end position="831"/>
    </location>
</feature>
<accession>A0A2H4U8C1</accession>
<dbReference type="EC" id="6.1.1.4" evidence="8"/>
<organism evidence="12 13">
    <name type="scientific">Methanobrevibacter smithii</name>
    <dbReference type="NCBI Taxonomy" id="2173"/>
    <lineage>
        <taxon>Archaea</taxon>
        <taxon>Methanobacteriati</taxon>
        <taxon>Methanobacteriota</taxon>
        <taxon>Methanomada group</taxon>
        <taxon>Methanobacteria</taxon>
        <taxon>Methanobacteriales</taxon>
        <taxon>Methanobacteriaceae</taxon>
        <taxon>Methanobrevibacter</taxon>
    </lineage>
</organism>
<evidence type="ECO:0000256" key="2">
    <source>
        <dbReference type="ARBA" id="ARBA00022490"/>
    </source>
</evidence>
<keyword evidence="2 8" id="KW-0963">Cytoplasm</keyword>
<dbReference type="EMBL" id="CP017803">
    <property type="protein sequence ID" value="ATZ60370.1"/>
    <property type="molecule type" value="Genomic_DNA"/>
</dbReference>
<proteinExistence type="inferred from homology"/>
<evidence type="ECO:0000256" key="9">
    <source>
        <dbReference type="RuleBase" id="RU363035"/>
    </source>
</evidence>
<dbReference type="GO" id="GO:0002161">
    <property type="term" value="F:aminoacyl-tRNA deacylase activity"/>
    <property type="evidence" value="ECO:0007669"/>
    <property type="project" value="InterPro"/>
</dbReference>
<dbReference type="InterPro" id="IPR009008">
    <property type="entry name" value="Val/Leu/Ile-tRNA-synth_edit"/>
</dbReference>
<dbReference type="GO" id="GO:0004823">
    <property type="term" value="F:leucine-tRNA ligase activity"/>
    <property type="evidence" value="ECO:0007669"/>
    <property type="project" value="UniProtKB-UniRule"/>
</dbReference>
<dbReference type="GO" id="GO:0005524">
    <property type="term" value="F:ATP binding"/>
    <property type="evidence" value="ECO:0007669"/>
    <property type="project" value="UniProtKB-UniRule"/>
</dbReference>
<dbReference type="RefSeq" id="WP_100815757.1">
    <property type="nucleotide sequence ID" value="NZ_CP017803.1"/>
</dbReference>
<dbReference type="HAMAP" id="MF_00049_A">
    <property type="entry name" value="Leu_tRNA_synth_A"/>
    <property type="match status" value="1"/>
</dbReference>
<dbReference type="Gene3D" id="3.40.50.620">
    <property type="entry name" value="HUPs"/>
    <property type="match status" value="1"/>
</dbReference>